<organism evidence="3 4">
    <name type="scientific">Pararge aegeria aegeria</name>
    <dbReference type="NCBI Taxonomy" id="348720"/>
    <lineage>
        <taxon>Eukaryota</taxon>
        <taxon>Metazoa</taxon>
        <taxon>Ecdysozoa</taxon>
        <taxon>Arthropoda</taxon>
        <taxon>Hexapoda</taxon>
        <taxon>Insecta</taxon>
        <taxon>Pterygota</taxon>
        <taxon>Neoptera</taxon>
        <taxon>Endopterygota</taxon>
        <taxon>Lepidoptera</taxon>
        <taxon>Glossata</taxon>
        <taxon>Ditrysia</taxon>
        <taxon>Papilionoidea</taxon>
        <taxon>Nymphalidae</taxon>
        <taxon>Satyrinae</taxon>
        <taxon>Satyrini</taxon>
        <taxon>Parargina</taxon>
        <taxon>Pararge</taxon>
    </lineage>
</organism>
<name>A0A8S4RL08_9NEOP</name>
<dbReference type="PANTHER" id="PTHR45712:SF22">
    <property type="entry name" value="INSULIN-LIKE GROWTH FACTOR-BINDING PROTEIN COMPLEX ACID LABILE SUBUNIT"/>
    <property type="match status" value="1"/>
</dbReference>
<dbReference type="Pfam" id="PF13855">
    <property type="entry name" value="LRR_8"/>
    <property type="match status" value="1"/>
</dbReference>
<keyword evidence="4" id="KW-1185">Reference proteome</keyword>
<dbReference type="SUPFAM" id="SSF52058">
    <property type="entry name" value="L domain-like"/>
    <property type="match status" value="1"/>
</dbReference>
<dbReference type="OrthoDB" id="6363818at2759"/>
<dbReference type="Pfam" id="PF13306">
    <property type="entry name" value="LRR_5"/>
    <property type="match status" value="1"/>
</dbReference>
<dbReference type="InterPro" id="IPR050333">
    <property type="entry name" value="SLRP"/>
</dbReference>
<dbReference type="GO" id="GO:0005615">
    <property type="term" value="C:extracellular space"/>
    <property type="evidence" value="ECO:0007669"/>
    <property type="project" value="TreeGrafter"/>
</dbReference>
<sequence length="440" mass="47440">MDIHCCWNVPLVYNNCLHPNLLLSSVHLLGRSTDAGLAGARSQFYAMCPISVVRWLVTALAWTVLCKASPQALTSTLVPSCPTQCICLSQSQVVCNSATLRGVPSALSSSVMQLSLSRADLRVLRSDAFAHLRQLRRLSLDACNLTRIRPFAFRGLPRLNELYIQHTPLATVDAFAFAALQNISSIVLTHNRIAQIEGYAFAGTNFINLISLRNNPIKRILAHAFSGLNDVSQIELPSGIRSIEPQAFAGLEGVGVLELAYMDLPALLQDTFHGLTRVGRLALRESDLGVIKVGAFDGLRRVETLEMCNNKIDGVEELSLIHNNSVHTFKLTGNHMLETPEAVVLEVENVVIRGNHLPCECGRDPLANPLALTEDFAEENLCISPLKIRGRSLASAAGAACRGEGGGSARARASAGACPGHAFTPRLALSFAAFAFLANS</sequence>
<evidence type="ECO:0000256" key="2">
    <source>
        <dbReference type="ARBA" id="ARBA00022737"/>
    </source>
</evidence>
<dbReference type="AlphaFoldDB" id="A0A8S4RL08"/>
<keyword evidence="2" id="KW-0677">Repeat</keyword>
<dbReference type="EMBL" id="CAKXAJ010025389">
    <property type="protein sequence ID" value="CAH2238745.1"/>
    <property type="molecule type" value="Genomic_DNA"/>
</dbReference>
<dbReference type="PANTHER" id="PTHR45712">
    <property type="entry name" value="AGAP008170-PA"/>
    <property type="match status" value="1"/>
</dbReference>
<dbReference type="InterPro" id="IPR032675">
    <property type="entry name" value="LRR_dom_sf"/>
</dbReference>
<dbReference type="InterPro" id="IPR001611">
    <property type="entry name" value="Leu-rich_rpt"/>
</dbReference>
<dbReference type="Proteomes" id="UP000838756">
    <property type="component" value="Unassembled WGS sequence"/>
</dbReference>
<keyword evidence="1" id="KW-0433">Leucine-rich repeat</keyword>
<reference evidence="3" key="1">
    <citation type="submission" date="2022-03" db="EMBL/GenBank/DDBJ databases">
        <authorList>
            <person name="Lindestad O."/>
        </authorList>
    </citation>
    <scope>NUCLEOTIDE SEQUENCE</scope>
</reference>
<dbReference type="Gene3D" id="3.80.10.10">
    <property type="entry name" value="Ribonuclease Inhibitor"/>
    <property type="match status" value="2"/>
</dbReference>
<evidence type="ECO:0000256" key="1">
    <source>
        <dbReference type="ARBA" id="ARBA00022614"/>
    </source>
</evidence>
<accession>A0A8S4RL08</accession>
<proteinExistence type="predicted"/>
<gene>
    <name evidence="3" type="primary">jg11629</name>
    <name evidence="3" type="ORF">PAEG_LOCUS15791</name>
</gene>
<evidence type="ECO:0000313" key="3">
    <source>
        <dbReference type="EMBL" id="CAH2238745.1"/>
    </source>
</evidence>
<dbReference type="SMART" id="SM00369">
    <property type="entry name" value="LRR_TYP"/>
    <property type="match status" value="3"/>
</dbReference>
<protein>
    <submittedName>
        <fullName evidence="3">Jg11629 protein</fullName>
    </submittedName>
</protein>
<evidence type="ECO:0000313" key="4">
    <source>
        <dbReference type="Proteomes" id="UP000838756"/>
    </source>
</evidence>
<dbReference type="InterPro" id="IPR026906">
    <property type="entry name" value="LRR_5"/>
</dbReference>
<comment type="caution">
    <text evidence="3">The sequence shown here is derived from an EMBL/GenBank/DDBJ whole genome shotgun (WGS) entry which is preliminary data.</text>
</comment>
<dbReference type="InterPro" id="IPR003591">
    <property type="entry name" value="Leu-rich_rpt_typical-subtyp"/>
</dbReference>